<dbReference type="PROSITE" id="PS00197">
    <property type="entry name" value="2FE2S_FER_1"/>
    <property type="match status" value="1"/>
</dbReference>
<dbReference type="SUPFAM" id="SSF54292">
    <property type="entry name" value="2Fe-2S ferredoxin-like"/>
    <property type="match status" value="1"/>
</dbReference>
<keyword evidence="5" id="KW-0411">Iron-sulfur</keyword>
<evidence type="ECO:0000313" key="7">
    <source>
        <dbReference type="EMBL" id="NJP96055.1"/>
    </source>
</evidence>
<evidence type="ECO:0000259" key="6">
    <source>
        <dbReference type="PROSITE" id="PS51085"/>
    </source>
</evidence>
<dbReference type="InterPro" id="IPR002888">
    <property type="entry name" value="2Fe-2S-bd"/>
</dbReference>
<evidence type="ECO:0000256" key="3">
    <source>
        <dbReference type="ARBA" id="ARBA00023002"/>
    </source>
</evidence>
<proteinExistence type="predicted"/>
<keyword evidence="8" id="KW-1185">Reference proteome</keyword>
<sequence length="174" mass="18242">MTYAGHRVDSAWLEPDEHADLDLVVNGRSVPVQVPARCTLADALRERGLTGTRLGCEQGSCGACTILLDGLPVRSCLTLAVQAEGCALETAEQAPPSPELSALRRAFHEHGALQCGFCTSGFLMLAAGLLRDEPDAGAARVREVLSANLCRCTGGVPILRAVLAAQRELNGGHA</sequence>
<dbReference type="CDD" id="cd00207">
    <property type="entry name" value="fer2"/>
    <property type="match status" value="1"/>
</dbReference>
<dbReference type="InterPro" id="IPR012675">
    <property type="entry name" value="Beta-grasp_dom_sf"/>
</dbReference>
<keyword evidence="4" id="KW-0408">Iron</keyword>
<evidence type="ECO:0000256" key="5">
    <source>
        <dbReference type="ARBA" id="ARBA00023014"/>
    </source>
</evidence>
<evidence type="ECO:0000256" key="1">
    <source>
        <dbReference type="ARBA" id="ARBA00022714"/>
    </source>
</evidence>
<dbReference type="Pfam" id="PF00111">
    <property type="entry name" value="Fer2"/>
    <property type="match status" value="1"/>
</dbReference>
<reference evidence="7 8" key="1">
    <citation type="submission" date="2020-03" db="EMBL/GenBank/DDBJ databases">
        <title>WGS of actinomycetes isolated from Thailand.</title>
        <authorList>
            <person name="Thawai C."/>
        </authorList>
    </citation>
    <scope>NUCLEOTIDE SEQUENCE [LARGE SCALE GENOMIC DNA]</scope>
    <source>
        <strain evidence="7 8">FMUSA5-5</strain>
    </source>
</reference>
<dbReference type="InterPro" id="IPR036884">
    <property type="entry name" value="2Fe-2S-bd_dom_sf"/>
</dbReference>
<dbReference type="SUPFAM" id="SSF47741">
    <property type="entry name" value="CO dehydrogenase ISP C-domain like"/>
    <property type="match status" value="1"/>
</dbReference>
<dbReference type="Gene3D" id="3.10.20.30">
    <property type="match status" value="1"/>
</dbReference>
<organism evidence="7 8">
    <name type="scientific">Nonomuraea composti</name>
    <dbReference type="NCBI Taxonomy" id="2720023"/>
    <lineage>
        <taxon>Bacteria</taxon>
        <taxon>Bacillati</taxon>
        <taxon>Actinomycetota</taxon>
        <taxon>Actinomycetes</taxon>
        <taxon>Streptosporangiales</taxon>
        <taxon>Streptosporangiaceae</taxon>
        <taxon>Nonomuraea</taxon>
    </lineage>
</organism>
<dbReference type="Pfam" id="PF01799">
    <property type="entry name" value="Fer2_2"/>
    <property type="match status" value="1"/>
</dbReference>
<dbReference type="EMBL" id="JAATEP010000044">
    <property type="protein sequence ID" value="NJP96055.1"/>
    <property type="molecule type" value="Genomic_DNA"/>
</dbReference>
<dbReference type="Proteomes" id="UP000696294">
    <property type="component" value="Unassembled WGS sequence"/>
</dbReference>
<evidence type="ECO:0000256" key="4">
    <source>
        <dbReference type="ARBA" id="ARBA00023004"/>
    </source>
</evidence>
<evidence type="ECO:0000313" key="8">
    <source>
        <dbReference type="Proteomes" id="UP000696294"/>
    </source>
</evidence>
<dbReference type="Gene3D" id="1.10.150.120">
    <property type="entry name" value="[2Fe-2S]-binding domain"/>
    <property type="match status" value="1"/>
</dbReference>
<dbReference type="InterPro" id="IPR036010">
    <property type="entry name" value="2Fe-2S_ferredoxin-like_sf"/>
</dbReference>
<evidence type="ECO:0000256" key="2">
    <source>
        <dbReference type="ARBA" id="ARBA00022723"/>
    </source>
</evidence>
<name>A0ABX1BE78_9ACTN</name>
<gene>
    <name evidence="7" type="ORF">HCN51_42605</name>
</gene>
<keyword evidence="1" id="KW-0001">2Fe-2S</keyword>
<dbReference type="PANTHER" id="PTHR44379:SF8">
    <property type="entry name" value="XANTHINE DEHYDROGENASE IRON-SULFUR-BINDING SUBUNIT XDHC-RELATED"/>
    <property type="match status" value="1"/>
</dbReference>
<dbReference type="InterPro" id="IPR051452">
    <property type="entry name" value="Diverse_Oxidoreductases"/>
</dbReference>
<dbReference type="InterPro" id="IPR001041">
    <property type="entry name" value="2Fe-2S_ferredoxin-type"/>
</dbReference>
<dbReference type="InterPro" id="IPR006058">
    <property type="entry name" value="2Fe2S_fd_BS"/>
</dbReference>
<comment type="caution">
    <text evidence="7">The sequence shown here is derived from an EMBL/GenBank/DDBJ whole genome shotgun (WGS) entry which is preliminary data.</text>
</comment>
<accession>A0ABX1BE78</accession>
<dbReference type="PANTHER" id="PTHR44379">
    <property type="entry name" value="OXIDOREDUCTASE WITH IRON-SULFUR SUBUNIT"/>
    <property type="match status" value="1"/>
</dbReference>
<keyword evidence="3" id="KW-0560">Oxidoreductase</keyword>
<feature type="domain" description="2Fe-2S ferredoxin-type" evidence="6">
    <location>
        <begin position="19"/>
        <end position="94"/>
    </location>
</feature>
<protein>
    <submittedName>
        <fullName evidence="7">(2Fe-2S)-binding protein</fullName>
    </submittedName>
</protein>
<keyword evidence="2" id="KW-0479">Metal-binding</keyword>
<dbReference type="PROSITE" id="PS51085">
    <property type="entry name" value="2FE2S_FER_2"/>
    <property type="match status" value="1"/>
</dbReference>